<reference evidence="1" key="1">
    <citation type="journal article" date="2021" name="Proc. Natl. Acad. Sci. U.S.A.">
        <title>A Catalog of Tens of Thousands of Viruses from Human Metagenomes Reveals Hidden Associations with Chronic Diseases.</title>
        <authorList>
            <person name="Tisza M.J."/>
            <person name="Buck C.B."/>
        </authorList>
    </citation>
    <scope>NUCLEOTIDE SEQUENCE</scope>
    <source>
        <strain evidence="1">Ctjuy3</strain>
    </source>
</reference>
<protein>
    <submittedName>
        <fullName evidence="1">Uncharacterized protein</fullName>
    </submittedName>
</protein>
<sequence>MYFCHVLFFLLSLKIRVKMLGQPFYLLPL</sequence>
<accession>A0A8S5U073</accession>
<proteinExistence type="predicted"/>
<dbReference type="EMBL" id="BK015970">
    <property type="protein sequence ID" value="DAF87846.1"/>
    <property type="molecule type" value="Genomic_DNA"/>
</dbReference>
<organism evidence="1">
    <name type="scientific">Siphoviridae sp. ctjuy3</name>
    <dbReference type="NCBI Taxonomy" id="2825637"/>
    <lineage>
        <taxon>Viruses</taxon>
        <taxon>Duplodnaviria</taxon>
        <taxon>Heunggongvirae</taxon>
        <taxon>Uroviricota</taxon>
        <taxon>Caudoviricetes</taxon>
    </lineage>
</organism>
<evidence type="ECO:0000313" key="1">
    <source>
        <dbReference type="EMBL" id="DAF87846.1"/>
    </source>
</evidence>
<name>A0A8S5U073_9CAUD</name>